<evidence type="ECO:0000313" key="5">
    <source>
        <dbReference type="Proteomes" id="UP000076947"/>
    </source>
</evidence>
<dbReference type="InterPro" id="IPR003439">
    <property type="entry name" value="ABC_transporter-like_ATP-bd"/>
</dbReference>
<dbReference type="Gene3D" id="3.40.50.300">
    <property type="entry name" value="P-loop containing nucleotide triphosphate hydrolases"/>
    <property type="match status" value="1"/>
</dbReference>
<dbReference type="PANTHER" id="PTHR43158:SF10">
    <property type="entry name" value="ABC TRANSPORTER ATP-BINDING PROTEIN YTRB"/>
    <property type="match status" value="1"/>
</dbReference>
<dbReference type="Proteomes" id="UP000076947">
    <property type="component" value="Unassembled WGS sequence"/>
</dbReference>
<dbReference type="InterPro" id="IPR003593">
    <property type="entry name" value="AAA+_ATPase"/>
</dbReference>
<dbReference type="SUPFAM" id="SSF52540">
    <property type="entry name" value="P-loop containing nucleoside triphosphate hydrolases"/>
    <property type="match status" value="1"/>
</dbReference>
<evidence type="ECO:0000259" key="3">
    <source>
        <dbReference type="PROSITE" id="PS50893"/>
    </source>
</evidence>
<dbReference type="STRING" id="1705.CA21670_10050"/>
<dbReference type="OrthoDB" id="4426893at2"/>
<reference evidence="5" key="1">
    <citation type="submission" date="2016-02" db="EMBL/GenBank/DDBJ databases">
        <authorList>
            <person name="Kaur G."/>
            <person name="Nair G.R."/>
            <person name="Mayilraj S."/>
        </authorList>
    </citation>
    <scope>NUCLEOTIDE SEQUENCE [LARGE SCALE GENOMIC DNA]</scope>
    <source>
        <strain evidence="5">GA-15</strain>
    </source>
</reference>
<dbReference type="SMART" id="SM00382">
    <property type="entry name" value="AAA"/>
    <property type="match status" value="1"/>
</dbReference>
<protein>
    <recommendedName>
        <fullName evidence="3">ABC transporter domain-containing protein</fullName>
    </recommendedName>
</protein>
<dbReference type="GO" id="GO:0016887">
    <property type="term" value="F:ATP hydrolysis activity"/>
    <property type="evidence" value="ECO:0007669"/>
    <property type="project" value="InterPro"/>
</dbReference>
<gene>
    <name evidence="4" type="ORF">AYJ05_11410</name>
</gene>
<dbReference type="Pfam" id="PF00005">
    <property type="entry name" value="ABC_tran"/>
    <property type="match status" value="1"/>
</dbReference>
<dbReference type="RefSeq" id="WP_066838942.1">
    <property type="nucleotide sequence ID" value="NZ_LSTQ01000009.1"/>
</dbReference>
<keyword evidence="1" id="KW-0547">Nucleotide-binding</keyword>
<evidence type="ECO:0000256" key="2">
    <source>
        <dbReference type="ARBA" id="ARBA00022840"/>
    </source>
</evidence>
<feature type="domain" description="ABC transporter" evidence="3">
    <location>
        <begin position="1"/>
        <end position="184"/>
    </location>
</feature>
<dbReference type="InterPro" id="IPR017871">
    <property type="entry name" value="ABC_transporter-like_CS"/>
</dbReference>
<sequence>MTLDLSPGAYGLIGPNAAGKTTLLRKLHAQGNASIAPSAADATFAGYTVTDHLVCARLARPNFDDALASRILGDIPLKARFASLSAGQRRLLTLASTLASDKPMLLLDEPLDGLDIDSRTMLREVFIELLAESERILVIATHRAEDLVGLVDHVITVHDNSVSAPVELDIVRENFPTLTGSTAVIEEIVTRKKVVDKRALGGISAVTLAEALSSSETVRAQAEGIDISTADDPTLINLLASTERN</sequence>
<keyword evidence="5" id="KW-1185">Reference proteome</keyword>
<dbReference type="EMBL" id="LSTQ01000009">
    <property type="protein sequence ID" value="OAH30252.1"/>
    <property type="molecule type" value="Genomic_DNA"/>
</dbReference>
<dbReference type="GO" id="GO:0005524">
    <property type="term" value="F:ATP binding"/>
    <property type="evidence" value="ECO:0007669"/>
    <property type="project" value="UniProtKB-KW"/>
</dbReference>
<accession>A0A177IN53</accession>
<keyword evidence="2" id="KW-0067">ATP-binding</keyword>
<dbReference type="PROSITE" id="PS50893">
    <property type="entry name" value="ABC_TRANSPORTER_2"/>
    <property type="match status" value="1"/>
</dbReference>
<organism evidence="4 5">
    <name type="scientific">Corynebacterium stationis</name>
    <dbReference type="NCBI Taxonomy" id="1705"/>
    <lineage>
        <taxon>Bacteria</taxon>
        <taxon>Bacillati</taxon>
        <taxon>Actinomycetota</taxon>
        <taxon>Actinomycetes</taxon>
        <taxon>Mycobacteriales</taxon>
        <taxon>Corynebacteriaceae</taxon>
        <taxon>Corynebacterium</taxon>
    </lineage>
</organism>
<comment type="caution">
    <text evidence="4">The sequence shown here is derived from an EMBL/GenBank/DDBJ whole genome shotgun (WGS) entry which is preliminary data.</text>
</comment>
<evidence type="ECO:0000313" key="4">
    <source>
        <dbReference type="EMBL" id="OAH30252.1"/>
    </source>
</evidence>
<proteinExistence type="predicted"/>
<dbReference type="InterPro" id="IPR027417">
    <property type="entry name" value="P-loop_NTPase"/>
</dbReference>
<dbReference type="PANTHER" id="PTHR43158">
    <property type="entry name" value="SKFA PEPTIDE EXPORT ATP-BINDING PROTEIN SKFE"/>
    <property type="match status" value="1"/>
</dbReference>
<evidence type="ECO:0000256" key="1">
    <source>
        <dbReference type="ARBA" id="ARBA00022741"/>
    </source>
</evidence>
<dbReference type="PROSITE" id="PS00211">
    <property type="entry name" value="ABC_TRANSPORTER_1"/>
    <property type="match status" value="1"/>
</dbReference>
<name>A0A177IN53_9CORY</name>
<dbReference type="AlphaFoldDB" id="A0A177IN53"/>